<dbReference type="InterPro" id="IPR014015">
    <property type="entry name" value="Helicase_SF3_DNA-vir"/>
</dbReference>
<dbReference type="Proteomes" id="UP000000595">
    <property type="component" value="Chromosome"/>
</dbReference>
<name>Q8Q0I5_METMA</name>
<feature type="domain" description="SF3 helicase" evidence="5">
    <location>
        <begin position="283"/>
        <end position="443"/>
    </location>
</feature>
<evidence type="ECO:0000256" key="4">
    <source>
        <dbReference type="SAM" id="MobiDB-lite"/>
    </source>
</evidence>
<dbReference type="AlphaFoldDB" id="Q8Q0I5"/>
<keyword evidence="3" id="KW-0067">ATP-binding</keyword>
<dbReference type="Pfam" id="PF08706">
    <property type="entry name" value="D5_N"/>
    <property type="match status" value="1"/>
</dbReference>
<dbReference type="Gene3D" id="3.40.50.300">
    <property type="entry name" value="P-loop containing nucleotide triphosphate hydrolases"/>
    <property type="match status" value="1"/>
</dbReference>
<keyword evidence="1" id="KW-0547">Nucleotide-binding</keyword>
<dbReference type="eggNOG" id="arCOG06914">
    <property type="taxonomic scope" value="Archaea"/>
</dbReference>
<dbReference type="PATRIC" id="fig|192952.21.peg.177"/>
<dbReference type="PANTHER" id="PTHR35372">
    <property type="entry name" value="ATP BINDING PROTEIN-RELATED"/>
    <property type="match status" value="1"/>
</dbReference>
<reference evidence="6 7" key="1">
    <citation type="journal article" date="2002" name="J. Mol. Microbiol. Biotechnol.">
        <title>The genome of Methanosarcina mazei: evidence for lateral gene transfer between Bacteria and Archaea.</title>
        <authorList>
            <person name="Deppenmeier U."/>
            <person name="Johann A."/>
            <person name="Hartsch T."/>
            <person name="Merkl R."/>
            <person name="Schmitz R.A."/>
            <person name="Martinez-Arias R."/>
            <person name="Henne A."/>
            <person name="Wiezer A."/>
            <person name="Baumer S."/>
            <person name="Jacobi C."/>
            <person name="Bruggemann H."/>
            <person name="Lienard T."/>
            <person name="Christmann A."/>
            <person name="Bomeke M."/>
            <person name="Steckel S."/>
            <person name="Bhattacharyya A."/>
            <person name="Lykidis A."/>
            <person name="Overbeek R."/>
            <person name="Klenk H.P."/>
            <person name="Gunsalus R.P."/>
            <person name="Fritz H.J."/>
            <person name="Gottschalk G."/>
        </authorList>
    </citation>
    <scope>NUCLEOTIDE SEQUENCE [LARGE SCALE GENOMIC DNA]</scope>
    <source>
        <strain evidence="7">ATCC BAA-159 / DSM 3647 / Goe1 / Go1 / JCM 11833 / OCM 88</strain>
    </source>
</reference>
<dbReference type="InterPro" id="IPR027417">
    <property type="entry name" value="P-loop_NTPase"/>
</dbReference>
<dbReference type="PANTHER" id="PTHR35372:SF2">
    <property type="entry name" value="SF3 HELICASE DOMAIN-CONTAINING PROTEIN"/>
    <property type="match status" value="1"/>
</dbReference>
<sequence length="628" mass="71587">MFNNPTDRINFMISANSELPEDKRYSDEEIEMYSEAISEALEVCDPDFNEDAVTELMHRTEVPATKNDRLVVAVKFAKDHLSRFDIEEVRLFVNVDMRAYFSLTKEDRSTIIAKIENEKRKAGSAKTPSKKSRDSDSENGGSKTAILCNDLADSYLESYPTVTLEDGVTRTYHNGVYQECRNKYIINNRMMDIAEDMGIVLTPKQIQDALEIVRNKTPFTESKTPINLIPVGNGVLDINTMELSDYSPETVLLTKFPRDYNPSAATPSKFMEMLNTTFDGSEEQIKLVQEMFGYCFLRSYFLEVIFFLIGNGRNGKTTLLNILGALLGGEESGHISNLSFKDLSEPKNENMLCDLYGRYANICGDTGKHKIKETDYIKKVTGNDFVRARKLYKDSFNFKSFAKVILAFNQLPEVDDFSDGFKRRIRIIEFNHKFEDGAGANKNIEAEITGDEEEMEGIFLWAMEGLKRILENNSFSDKRSIVSRGMEYARKSNPMHYFVRECIVESPGHFVNKADLIEKYVEYAEYNKMPQLTPQAFKKGLIAECTDISINTFEKRDQTKTGRPFGFMHIDIDLESWKKHTGKADNASPVEPKEDSKQTQFKELEIQIATTDEEIRKVAEDMASTASA</sequence>
<gene>
    <name evidence="6" type="ordered locus">MM_0151</name>
</gene>
<dbReference type="SUPFAM" id="SSF52540">
    <property type="entry name" value="P-loop containing nucleoside triphosphate hydrolases"/>
    <property type="match status" value="1"/>
</dbReference>
<dbReference type="InterPro" id="IPR051620">
    <property type="entry name" value="ORF904-like_C"/>
</dbReference>
<evidence type="ECO:0000256" key="2">
    <source>
        <dbReference type="ARBA" id="ARBA00022801"/>
    </source>
</evidence>
<dbReference type="HOGENOM" id="CLU_435238_0_0_2"/>
<keyword evidence="2" id="KW-0378">Hydrolase</keyword>
<dbReference type="Pfam" id="PF19263">
    <property type="entry name" value="DUF5906"/>
    <property type="match status" value="1"/>
</dbReference>
<feature type="region of interest" description="Disordered" evidence="4">
    <location>
        <begin position="118"/>
        <end position="142"/>
    </location>
</feature>
<protein>
    <submittedName>
        <fullName evidence="6">Conserved protein</fullName>
    </submittedName>
</protein>
<dbReference type="KEGG" id="mma:MM_0151"/>
<dbReference type="InterPro" id="IPR014818">
    <property type="entry name" value="Phage/plasmid_primase_P4_C"/>
</dbReference>
<accession>Q8Q0I5</accession>
<evidence type="ECO:0000256" key="1">
    <source>
        <dbReference type="ARBA" id="ARBA00022741"/>
    </source>
</evidence>
<organism evidence="6 7">
    <name type="scientific">Methanosarcina mazei (strain ATCC BAA-159 / DSM 3647 / Goe1 / Go1 / JCM 11833 / OCM 88)</name>
    <name type="common">Methanosarcina frisia</name>
    <dbReference type="NCBI Taxonomy" id="192952"/>
    <lineage>
        <taxon>Archaea</taxon>
        <taxon>Methanobacteriati</taxon>
        <taxon>Methanobacteriota</taxon>
        <taxon>Stenosarchaea group</taxon>
        <taxon>Methanomicrobia</taxon>
        <taxon>Methanosarcinales</taxon>
        <taxon>Methanosarcinaceae</taxon>
        <taxon>Methanosarcina</taxon>
    </lineage>
</organism>
<proteinExistence type="predicted"/>
<evidence type="ECO:0000259" key="5">
    <source>
        <dbReference type="PROSITE" id="PS51206"/>
    </source>
</evidence>
<dbReference type="EMBL" id="AE008384">
    <property type="protein sequence ID" value="AAM29847.1"/>
    <property type="molecule type" value="Genomic_DNA"/>
</dbReference>
<dbReference type="GO" id="GO:0016787">
    <property type="term" value="F:hydrolase activity"/>
    <property type="evidence" value="ECO:0007669"/>
    <property type="project" value="UniProtKB-KW"/>
</dbReference>
<evidence type="ECO:0000256" key="3">
    <source>
        <dbReference type="ARBA" id="ARBA00022840"/>
    </source>
</evidence>
<dbReference type="NCBIfam" id="TIGR01613">
    <property type="entry name" value="primase_Cterm"/>
    <property type="match status" value="1"/>
</dbReference>
<dbReference type="InterPro" id="IPR006500">
    <property type="entry name" value="Helicase_put_C_phage/plasmid"/>
</dbReference>
<evidence type="ECO:0000313" key="7">
    <source>
        <dbReference type="Proteomes" id="UP000000595"/>
    </source>
</evidence>
<dbReference type="PROSITE" id="PS51206">
    <property type="entry name" value="SF3_HELICASE_1"/>
    <property type="match status" value="1"/>
</dbReference>
<dbReference type="InterPro" id="IPR045455">
    <property type="entry name" value="NrS-1_pol-like_helicase"/>
</dbReference>
<dbReference type="GO" id="GO:0005524">
    <property type="term" value="F:ATP binding"/>
    <property type="evidence" value="ECO:0007669"/>
    <property type="project" value="UniProtKB-KW"/>
</dbReference>
<evidence type="ECO:0000313" key="6">
    <source>
        <dbReference type="EMBL" id="AAM29847.1"/>
    </source>
</evidence>